<feature type="domain" description="Calponin-homology (CH)" evidence="10">
    <location>
        <begin position="3"/>
        <end position="121"/>
    </location>
</feature>
<evidence type="ECO:0000259" key="10">
    <source>
        <dbReference type="PROSITE" id="PS50021"/>
    </source>
</evidence>
<dbReference type="Gene3D" id="3.30.505.10">
    <property type="entry name" value="SH2 domain"/>
    <property type="match status" value="1"/>
</dbReference>
<feature type="domain" description="PH" evidence="8">
    <location>
        <begin position="425"/>
        <end position="532"/>
    </location>
</feature>
<dbReference type="Pfam" id="PF00307">
    <property type="entry name" value="CH"/>
    <property type="match status" value="1"/>
</dbReference>
<dbReference type="SUPFAM" id="SSF47576">
    <property type="entry name" value="Calponin-homology domain, CH-domain"/>
    <property type="match status" value="1"/>
</dbReference>
<dbReference type="Gene3D" id="2.30.29.30">
    <property type="entry name" value="Pleckstrin-homology domain (PH domain)/Phosphotyrosine-binding domain (PTB)"/>
    <property type="match status" value="1"/>
</dbReference>
<dbReference type="SUPFAM" id="SSF50729">
    <property type="entry name" value="PH domain-like"/>
    <property type="match status" value="1"/>
</dbReference>
<keyword evidence="3" id="KW-0677">Repeat</keyword>
<dbReference type="InterPro" id="IPR002219">
    <property type="entry name" value="PKC_DAG/PE"/>
</dbReference>
<dbReference type="EMBL" id="CAXLJM020000160">
    <property type="protein sequence ID" value="CAL8143745.1"/>
    <property type="molecule type" value="Genomic_DNA"/>
</dbReference>
<feature type="region of interest" description="Disordered" evidence="6">
    <location>
        <begin position="620"/>
        <end position="649"/>
    </location>
</feature>
<dbReference type="CDD" id="cd21201">
    <property type="entry name" value="CH_VAV"/>
    <property type="match status" value="1"/>
</dbReference>
<dbReference type="Gene3D" id="1.20.900.10">
    <property type="entry name" value="Dbl homology (DH) domain"/>
    <property type="match status" value="1"/>
</dbReference>
<keyword evidence="4 5" id="KW-0727">SH2 domain</keyword>
<dbReference type="PANTHER" id="PTHR45818">
    <property type="entry name" value="PROTEIN VAV"/>
    <property type="match status" value="1"/>
</dbReference>
<dbReference type="SMART" id="SM00033">
    <property type="entry name" value="CH"/>
    <property type="match status" value="1"/>
</dbReference>
<feature type="domain" description="SH2" evidence="7">
    <location>
        <begin position="681"/>
        <end position="785"/>
    </location>
</feature>
<dbReference type="InterPro" id="IPR000980">
    <property type="entry name" value="SH2"/>
</dbReference>
<organism evidence="12 13">
    <name type="scientific">Orchesella dallaii</name>
    <dbReference type="NCBI Taxonomy" id="48710"/>
    <lineage>
        <taxon>Eukaryota</taxon>
        <taxon>Metazoa</taxon>
        <taxon>Ecdysozoa</taxon>
        <taxon>Arthropoda</taxon>
        <taxon>Hexapoda</taxon>
        <taxon>Collembola</taxon>
        <taxon>Entomobryomorpha</taxon>
        <taxon>Entomobryoidea</taxon>
        <taxon>Orchesellidae</taxon>
        <taxon>Orchesellinae</taxon>
        <taxon>Orchesella</taxon>
    </lineage>
</organism>
<dbReference type="Pfam" id="PF00130">
    <property type="entry name" value="C1_1"/>
    <property type="match status" value="1"/>
</dbReference>
<dbReference type="InterPro" id="IPR001715">
    <property type="entry name" value="CH_dom"/>
</dbReference>
<dbReference type="InterPro" id="IPR036872">
    <property type="entry name" value="CH_dom_sf"/>
</dbReference>
<evidence type="ECO:0000256" key="2">
    <source>
        <dbReference type="ARBA" id="ARBA00022658"/>
    </source>
</evidence>
<dbReference type="SUPFAM" id="SSF48065">
    <property type="entry name" value="DBL homology domain (DH-domain)"/>
    <property type="match status" value="1"/>
</dbReference>
<dbReference type="InterPro" id="IPR035899">
    <property type="entry name" value="DBL_dom_sf"/>
</dbReference>
<dbReference type="SMART" id="SM00325">
    <property type="entry name" value="RhoGEF"/>
    <property type="match status" value="1"/>
</dbReference>
<dbReference type="PROSITE" id="PS50081">
    <property type="entry name" value="ZF_DAG_PE_2"/>
    <property type="match status" value="1"/>
</dbReference>
<dbReference type="SUPFAM" id="SSF55550">
    <property type="entry name" value="SH2 domain"/>
    <property type="match status" value="1"/>
</dbReference>
<dbReference type="Gene3D" id="3.30.60.20">
    <property type="match status" value="1"/>
</dbReference>
<dbReference type="SMART" id="SM00109">
    <property type="entry name" value="C1"/>
    <property type="match status" value="1"/>
</dbReference>
<protein>
    <recommendedName>
        <fullName evidence="14">Protein vav</fullName>
    </recommendedName>
</protein>
<dbReference type="InterPro" id="IPR036860">
    <property type="entry name" value="SH2_dom_sf"/>
</dbReference>
<gene>
    <name evidence="12" type="ORF">ODALV1_LOCUS29862</name>
</gene>
<evidence type="ECO:0000259" key="8">
    <source>
        <dbReference type="PROSITE" id="PS50003"/>
    </source>
</evidence>
<evidence type="ECO:0000256" key="3">
    <source>
        <dbReference type="ARBA" id="ARBA00022737"/>
    </source>
</evidence>
<dbReference type="PROSITE" id="PS50003">
    <property type="entry name" value="PH_DOMAIN"/>
    <property type="match status" value="1"/>
</dbReference>
<dbReference type="InterPro" id="IPR055251">
    <property type="entry name" value="SOS1_NGEF_PH"/>
</dbReference>
<evidence type="ECO:0000256" key="1">
    <source>
        <dbReference type="ARBA" id="ARBA00022553"/>
    </source>
</evidence>
<dbReference type="PROSITE" id="PS50001">
    <property type="entry name" value="SH2"/>
    <property type="match status" value="1"/>
</dbReference>
<evidence type="ECO:0000259" key="11">
    <source>
        <dbReference type="PROSITE" id="PS50081"/>
    </source>
</evidence>
<evidence type="ECO:0000256" key="5">
    <source>
        <dbReference type="PROSITE-ProRule" id="PRU00191"/>
    </source>
</evidence>
<comment type="caution">
    <text evidence="12">The sequence shown here is derived from an EMBL/GenBank/DDBJ whole genome shotgun (WGS) entry which is preliminary data.</text>
</comment>
<evidence type="ECO:0000259" key="9">
    <source>
        <dbReference type="PROSITE" id="PS50010"/>
    </source>
</evidence>
<dbReference type="Pfam" id="PF22697">
    <property type="entry name" value="SOS1_NGEF_PH"/>
    <property type="match status" value="1"/>
</dbReference>
<accession>A0ABP1S4Z7</accession>
<dbReference type="CDD" id="cd20810">
    <property type="entry name" value="C1_VAV"/>
    <property type="match status" value="1"/>
</dbReference>
<dbReference type="InterPro" id="IPR011993">
    <property type="entry name" value="PH-like_dom_sf"/>
</dbReference>
<dbReference type="InterPro" id="IPR000219">
    <property type="entry name" value="DH_dom"/>
</dbReference>
<evidence type="ECO:0000259" key="7">
    <source>
        <dbReference type="PROSITE" id="PS50001"/>
    </source>
</evidence>
<feature type="domain" description="DH" evidence="9">
    <location>
        <begin position="195"/>
        <end position="392"/>
    </location>
</feature>
<keyword evidence="1" id="KW-0597">Phosphoprotein</keyword>
<dbReference type="Gene3D" id="1.10.418.10">
    <property type="entry name" value="Calponin-like domain"/>
    <property type="match status" value="1"/>
</dbReference>
<dbReference type="PANTHER" id="PTHR45818:SF3">
    <property type="entry name" value="PROTEIN VAV"/>
    <property type="match status" value="1"/>
</dbReference>
<keyword evidence="2" id="KW-0344">Guanine-nucleotide releasing factor</keyword>
<sequence>MCEENWRDCCKWLTRVGLLSSDHRANWPTATIKDLAYTMRDGVQLCRLLNLINPGALDLKDISQRPQMAQFLCLRNIRTFLQVCKNVFELKDTDLFQPSMLFDLSDFGKVLFTLSKLSTSPKAAATGIEGFSALGERAPILDEEMCQNLEELASESEPSTPVVVAHRGDREECIYEELCYITFRIKQPPVTLREKRDYVKGELVETESNYIDALNMVKKNFMKPLASILKEDDRKVVFFGIKELSEIHTGLLSDLNRALSSSSTPSISSGYPYGGGSHKTLGDVFVHWKEKFVIYGDYCANLTRAQSIVEELCVKNEVVSLEVAKCEKDVKEGRFKLRDVLSVPMQRILKYHLLLQKLLDETSREQHGYEEYKSIEKARDAMTDVAEFTNEVKRDSETLMIIRQIEGSIYDLKMPDGMELKDYGRLQRDGELRIRGHDDNRLKSRYVFIFDKVMLMCKPTRSEQYSYKHSLCLQEYRVEDVPQTIRKSGIRDPRWSFCWNLVHHKEKNVYTMYAQTEEQKRRWIKAIEDALNNIQPEDCRRTDHHWTMHTFQKGANCSYCGKFLKGLFYQGYRCVRCDAGVHRDCISVLPRCGTVHPPELPPRPPLLPIHAPALVESVSSPTLSLDGQRSPRRLKIPTSPSSPPLPLNNLNSPCTSNGMRLSTTQPCHHYVNLNHLESYPWYAGELDRDNATSVLEGQTNGTFLVRVRPVSAVAAAAANDAVYALSLKWNDQVKHMKILVTRDEKLFYLSESRYFKSVVELINWYQHNSLAESFSGLDARLERPIERVTYGQGIVHFDYNATESSTHQSLPLTQVPGTPS</sequence>
<dbReference type="InterPro" id="IPR037832">
    <property type="entry name" value="PH_Vav"/>
</dbReference>
<proteinExistence type="predicted"/>
<evidence type="ECO:0008006" key="14">
    <source>
        <dbReference type="Google" id="ProtNLM"/>
    </source>
</evidence>
<evidence type="ECO:0000313" key="12">
    <source>
        <dbReference type="EMBL" id="CAL8143745.1"/>
    </source>
</evidence>
<dbReference type="PROSITE" id="PS50010">
    <property type="entry name" value="DH_2"/>
    <property type="match status" value="1"/>
</dbReference>
<dbReference type="PROSITE" id="PS00479">
    <property type="entry name" value="ZF_DAG_PE_1"/>
    <property type="match status" value="1"/>
</dbReference>
<dbReference type="InterPro" id="IPR001849">
    <property type="entry name" value="PH_domain"/>
</dbReference>
<dbReference type="CDD" id="cd01223">
    <property type="entry name" value="PH_Vav"/>
    <property type="match status" value="1"/>
</dbReference>
<evidence type="ECO:0000313" key="13">
    <source>
        <dbReference type="Proteomes" id="UP001642540"/>
    </source>
</evidence>
<feature type="domain" description="Phorbol-ester/DAG-type" evidence="11">
    <location>
        <begin position="543"/>
        <end position="592"/>
    </location>
</feature>
<dbReference type="Pfam" id="PF00621">
    <property type="entry name" value="RhoGEF"/>
    <property type="match status" value="1"/>
</dbReference>
<name>A0ABP1S4Z7_9HEXA</name>
<dbReference type="PRINTS" id="PR00401">
    <property type="entry name" value="SH2DOMAIN"/>
</dbReference>
<evidence type="ECO:0000256" key="4">
    <source>
        <dbReference type="ARBA" id="ARBA00022999"/>
    </source>
</evidence>
<evidence type="ECO:0000256" key="6">
    <source>
        <dbReference type="SAM" id="MobiDB-lite"/>
    </source>
</evidence>
<dbReference type="Pfam" id="PF00017">
    <property type="entry name" value="SH2"/>
    <property type="match status" value="1"/>
</dbReference>
<keyword evidence="13" id="KW-1185">Reference proteome</keyword>
<dbReference type="Proteomes" id="UP001642540">
    <property type="component" value="Unassembled WGS sequence"/>
</dbReference>
<reference evidence="12 13" key="1">
    <citation type="submission" date="2024-08" db="EMBL/GenBank/DDBJ databases">
        <authorList>
            <person name="Cucini C."/>
            <person name="Frati F."/>
        </authorList>
    </citation>
    <scope>NUCLEOTIDE SEQUENCE [LARGE SCALE GENOMIC DNA]</scope>
</reference>
<dbReference type="SMART" id="SM00252">
    <property type="entry name" value="SH2"/>
    <property type="match status" value="1"/>
</dbReference>
<dbReference type="SMART" id="SM00233">
    <property type="entry name" value="PH"/>
    <property type="match status" value="1"/>
</dbReference>
<dbReference type="CDD" id="cd00160">
    <property type="entry name" value="RhoGEF"/>
    <property type="match status" value="1"/>
</dbReference>
<dbReference type="PROSITE" id="PS50021">
    <property type="entry name" value="CH"/>
    <property type="match status" value="1"/>
</dbReference>